<feature type="domain" description="TANC1/2-like winged helix" evidence="6">
    <location>
        <begin position="570"/>
        <end position="657"/>
    </location>
</feature>
<evidence type="ECO:0000256" key="3">
    <source>
        <dbReference type="PROSITE-ProRule" id="PRU00221"/>
    </source>
</evidence>
<dbReference type="InterPro" id="IPR036322">
    <property type="entry name" value="WD40_repeat_dom_sf"/>
</dbReference>
<feature type="repeat" description="WD" evidence="3">
    <location>
        <begin position="877"/>
        <end position="918"/>
    </location>
</feature>
<dbReference type="Pfam" id="PF24883">
    <property type="entry name" value="NPHP3_N"/>
    <property type="match status" value="1"/>
</dbReference>
<dbReference type="PROSITE" id="PS50082">
    <property type="entry name" value="WD_REPEATS_2"/>
    <property type="match status" value="4"/>
</dbReference>
<name>G4TUT2_SERID</name>
<dbReference type="SUPFAM" id="SSF50978">
    <property type="entry name" value="WD40 repeat-like"/>
    <property type="match status" value="1"/>
</dbReference>
<reference evidence="7 8" key="1">
    <citation type="journal article" date="2011" name="PLoS Pathog.">
        <title>Endophytic Life Strategies Decoded by Genome and Transcriptome Analyses of the Mutualistic Root Symbiont Piriformospora indica.</title>
        <authorList>
            <person name="Zuccaro A."/>
            <person name="Lahrmann U."/>
            <person name="Guldener U."/>
            <person name="Langen G."/>
            <person name="Pfiffi S."/>
            <person name="Biedenkopf D."/>
            <person name="Wong P."/>
            <person name="Samans B."/>
            <person name="Grimm C."/>
            <person name="Basiewicz M."/>
            <person name="Murat C."/>
            <person name="Martin F."/>
            <person name="Kogel K.H."/>
        </authorList>
    </citation>
    <scope>NUCLEOTIDE SEQUENCE [LARGE SCALE GENOMIC DNA]</scope>
    <source>
        <strain evidence="7 8">DSM 11827</strain>
    </source>
</reference>
<dbReference type="SUPFAM" id="SSF52540">
    <property type="entry name" value="P-loop containing nucleoside triphosphate hydrolases"/>
    <property type="match status" value="1"/>
</dbReference>
<dbReference type="SMART" id="SM00320">
    <property type="entry name" value="WD40"/>
    <property type="match status" value="7"/>
</dbReference>
<feature type="repeat" description="WD" evidence="3">
    <location>
        <begin position="1085"/>
        <end position="1115"/>
    </location>
</feature>
<keyword evidence="8" id="KW-1185">Reference proteome</keyword>
<feature type="domain" description="Nephrocystin 3-like N-terminal" evidence="5">
    <location>
        <begin position="291"/>
        <end position="451"/>
    </location>
</feature>
<gene>
    <name evidence="7" type="ORF">PIIN_09060</name>
</gene>
<evidence type="ECO:0000256" key="2">
    <source>
        <dbReference type="ARBA" id="ARBA00022737"/>
    </source>
</evidence>
<dbReference type="InterPro" id="IPR011047">
    <property type="entry name" value="Quinoprotein_ADH-like_sf"/>
</dbReference>
<evidence type="ECO:0000259" key="5">
    <source>
        <dbReference type="Pfam" id="PF24883"/>
    </source>
</evidence>
<dbReference type="InterPro" id="IPR019775">
    <property type="entry name" value="WD40_repeat_CS"/>
</dbReference>
<dbReference type="PANTHER" id="PTHR19848:SF8">
    <property type="entry name" value="F-BOX AND WD REPEAT DOMAIN CONTAINING 7"/>
    <property type="match status" value="1"/>
</dbReference>
<sequence length="1380" mass="152640">MDVARGLKSRLKQKFRAREAQDGSESSLEPPATTTLPDATAPNVALQSDKEIINKQSDGSRSPVVEENSKWIDRGILFLNVAQGISESSDLLAPLKAACGATITLLESINSSTANQDAWSHLVTSIKRHQRALIQQLGRLEMDKATLGNASQLMQLIEDYQRRVDSSRGDVSDALFRVLAQILGEVFKESSVTEEDIHGTKLGLRRLMTRIGTVELEAGAIASLYEQLKEANSHLMTALQLYVASETTETKEMLGNVQSLLMNSTVVTVNLRHGNQHDRCLEGTRVAILSQLEQWGRDLDSQHRIFFLGDVAGKGKSTVAKEMVCRWEEQGMLAARFFFSRGQSGGSTAGDFIRHVAADLSRTFKPIRRQIHSALQDHAILTKPFATRWKTLIEEPLRQLQGSYTIVVDGLDECSQEGPADNRTDTRENLLEAILGTFTATLPVRILIASRREEDIELALRDAPSVYSTGVQTAPGQEHLNTQDLERFVSFQFTHMSFVGFTTQDVQELVSRSDGLFIFASTACGLLRRSKARKALLKEITTSEAFSGLDGLYLEILKRSAPDKPSLRVIIHLLGVVLAARETLTSRILLNFLDEVEDVEGVTHGLASVLYSGGMDDPVYIIHPTFREFLFQTNRAAEFMVDVMDGHGRLVLASCRTLSNELKFDMCGVTSGASLTPLNKEIIDLPERVVRSTSSSLRYAVAHMIEHAVFVPEYDGIVSRLSSIFDQKLLEWLEAVFFCSAFSPVMASLMELQRVLGDIHDKQAGTLRKWCSETVELVKSYQHLLRISFIQIHFSVLTFSPRNGLIFSHYYERAPVKLPIAKGQSFASNDRTLVLRGHNSVVNCVAYSSKAALLASGSRDKTVKVWDAQTGALLYTLEGHQQEVKSLAFANDDKHLLSGSMDGTMIKWDPHTGHSVGKGMDLRSGWIWSIKVAAKRCMVVCGTNEGTCGVHPESGEILWTCSDADQMPVTAVALSSDEELLVSASYGKTVTLWKVSSPPSSIRTLTLDNNIYDLTFVPNTSRVCIAAQYLCLWDIESGKEIYRTEDERQKHIVVSSNGETILAVGSSLVTRIWDTKSGKLLSVPPHGHNSATSCLAYSPDGTTYVTGSTDRTLRVHRVGTEPTDSHKDSVPAEIRTISISQDASLVVSVDRLCRMKVWDGTTGELLRGPFQLEVETDGYYTSQVAILPGGDHVVYHWHDEAGVWSTIDGTKLKTVNFGEEEILQMSISHDGCTLALWKMASFDIWDIKDILASDPTLLATVQGKELDQAGYQSSDVVAFHPSDDFLAMDQIAWVIRPLPARPVEPVDLARVISETFPILYRWDQEHKLDWVDLGRPVRMSIAIPGEFDINAHRGLGTTIALGAFDGRMIILDCEKAMKGD</sequence>
<evidence type="ECO:0000313" key="8">
    <source>
        <dbReference type="Proteomes" id="UP000007148"/>
    </source>
</evidence>
<dbReference type="Pfam" id="PF25521">
    <property type="entry name" value="WHD_TANC1"/>
    <property type="match status" value="1"/>
</dbReference>
<dbReference type="Gene3D" id="2.130.10.10">
    <property type="entry name" value="YVTN repeat-like/Quinoprotein amine dehydrogenase"/>
    <property type="match status" value="3"/>
</dbReference>
<accession>G4TUT2</accession>
<keyword evidence="2" id="KW-0677">Repeat</keyword>
<dbReference type="SUPFAM" id="SSF50998">
    <property type="entry name" value="Quinoprotein alcohol dehydrogenase-like"/>
    <property type="match status" value="1"/>
</dbReference>
<dbReference type="PROSITE" id="PS50294">
    <property type="entry name" value="WD_REPEATS_REGION"/>
    <property type="match status" value="3"/>
</dbReference>
<organism evidence="7 8">
    <name type="scientific">Serendipita indica (strain DSM 11827)</name>
    <name type="common">Root endophyte fungus</name>
    <name type="synonym">Piriformospora indica</name>
    <dbReference type="NCBI Taxonomy" id="1109443"/>
    <lineage>
        <taxon>Eukaryota</taxon>
        <taxon>Fungi</taxon>
        <taxon>Dikarya</taxon>
        <taxon>Basidiomycota</taxon>
        <taxon>Agaricomycotina</taxon>
        <taxon>Agaricomycetes</taxon>
        <taxon>Sebacinales</taxon>
        <taxon>Serendipitaceae</taxon>
        <taxon>Serendipita</taxon>
    </lineage>
</organism>
<feature type="repeat" description="WD" evidence="3">
    <location>
        <begin position="835"/>
        <end position="876"/>
    </location>
</feature>
<dbReference type="eggNOG" id="KOG0266">
    <property type="taxonomic scope" value="Eukaryota"/>
</dbReference>
<dbReference type="InterPro" id="IPR027417">
    <property type="entry name" value="P-loop_NTPase"/>
</dbReference>
<dbReference type="HOGENOM" id="CLU_000288_6_3_1"/>
<protein>
    <submittedName>
        <fullName evidence="7">Related to F-box and wd40 domain protein, putative-Talaromyces stipitatus</fullName>
    </submittedName>
</protein>
<dbReference type="PANTHER" id="PTHR19848">
    <property type="entry name" value="WD40 REPEAT PROTEIN"/>
    <property type="match status" value="1"/>
</dbReference>
<dbReference type="CDD" id="cd00200">
    <property type="entry name" value="WD40"/>
    <property type="match status" value="1"/>
</dbReference>
<dbReference type="Gene3D" id="3.40.50.300">
    <property type="entry name" value="P-loop containing nucleotide triphosphate hydrolases"/>
    <property type="match status" value="1"/>
</dbReference>
<feature type="compositionally biased region" description="Low complexity" evidence="4">
    <location>
        <begin position="30"/>
        <end position="42"/>
    </location>
</feature>
<dbReference type="EMBL" id="CAFZ01000394">
    <property type="protein sequence ID" value="CCA75075.1"/>
    <property type="molecule type" value="Genomic_DNA"/>
</dbReference>
<dbReference type="InParanoid" id="G4TUT2"/>
<proteinExistence type="predicted"/>
<evidence type="ECO:0000259" key="6">
    <source>
        <dbReference type="Pfam" id="PF25521"/>
    </source>
</evidence>
<feature type="repeat" description="WD" evidence="3">
    <location>
        <begin position="962"/>
        <end position="997"/>
    </location>
</feature>
<dbReference type="Proteomes" id="UP000007148">
    <property type="component" value="Unassembled WGS sequence"/>
</dbReference>
<evidence type="ECO:0000313" key="7">
    <source>
        <dbReference type="EMBL" id="CCA75075.1"/>
    </source>
</evidence>
<dbReference type="PROSITE" id="PS00678">
    <property type="entry name" value="WD_REPEATS_1"/>
    <property type="match status" value="1"/>
</dbReference>
<feature type="region of interest" description="Disordered" evidence="4">
    <location>
        <begin position="1"/>
        <end position="42"/>
    </location>
</feature>
<comment type="caution">
    <text evidence="7">The sequence shown here is derived from an EMBL/GenBank/DDBJ whole genome shotgun (WGS) entry which is preliminary data.</text>
</comment>
<dbReference type="InterPro" id="IPR058056">
    <property type="entry name" value="WH_TANC1/2"/>
</dbReference>
<keyword evidence="1 3" id="KW-0853">WD repeat</keyword>
<evidence type="ECO:0000256" key="1">
    <source>
        <dbReference type="ARBA" id="ARBA00022574"/>
    </source>
</evidence>
<evidence type="ECO:0000256" key="4">
    <source>
        <dbReference type="SAM" id="MobiDB-lite"/>
    </source>
</evidence>
<dbReference type="OrthoDB" id="4760524at2759"/>
<dbReference type="STRING" id="1109443.G4TUT2"/>
<dbReference type="InterPro" id="IPR015943">
    <property type="entry name" value="WD40/YVTN_repeat-like_dom_sf"/>
</dbReference>
<dbReference type="InterPro" id="IPR056884">
    <property type="entry name" value="NPHP3-like_N"/>
</dbReference>
<dbReference type="InterPro" id="IPR001680">
    <property type="entry name" value="WD40_rpt"/>
</dbReference>
<dbReference type="Pfam" id="PF00400">
    <property type="entry name" value="WD40"/>
    <property type="match status" value="4"/>
</dbReference>